<dbReference type="AlphaFoldDB" id="A0AAQ4FAM3"/>
<sequence>MLRACVDQLTRSAGLENRRRQHIVGHWRRQAAGAGRPGVQAAVAGPRSRRRSSNVLFVQPEPAPCVRGGDARDERPAAGRGALSIW</sequence>
<reference evidence="2 3" key="1">
    <citation type="journal article" date="2023" name="Arcadia Sci">
        <title>De novo assembly of a long-read Amblyomma americanum tick genome.</title>
        <authorList>
            <person name="Chou S."/>
            <person name="Poskanzer K.E."/>
            <person name="Rollins M."/>
            <person name="Thuy-Boun P.S."/>
        </authorList>
    </citation>
    <scope>NUCLEOTIDE SEQUENCE [LARGE SCALE GENOMIC DNA]</scope>
    <source>
        <strain evidence="2">F_SG_1</strain>
        <tissue evidence="2">Salivary glands</tissue>
    </source>
</reference>
<organism evidence="2 3">
    <name type="scientific">Amblyomma americanum</name>
    <name type="common">Lone star tick</name>
    <dbReference type="NCBI Taxonomy" id="6943"/>
    <lineage>
        <taxon>Eukaryota</taxon>
        <taxon>Metazoa</taxon>
        <taxon>Ecdysozoa</taxon>
        <taxon>Arthropoda</taxon>
        <taxon>Chelicerata</taxon>
        <taxon>Arachnida</taxon>
        <taxon>Acari</taxon>
        <taxon>Parasitiformes</taxon>
        <taxon>Ixodida</taxon>
        <taxon>Ixodoidea</taxon>
        <taxon>Ixodidae</taxon>
        <taxon>Amblyomminae</taxon>
        <taxon>Amblyomma</taxon>
    </lineage>
</organism>
<accession>A0AAQ4FAM3</accession>
<feature type="region of interest" description="Disordered" evidence="1">
    <location>
        <begin position="28"/>
        <end position="86"/>
    </location>
</feature>
<name>A0AAQ4FAM3_AMBAM</name>
<evidence type="ECO:0000313" key="2">
    <source>
        <dbReference type="EMBL" id="KAK8783792.1"/>
    </source>
</evidence>
<evidence type="ECO:0000313" key="3">
    <source>
        <dbReference type="Proteomes" id="UP001321473"/>
    </source>
</evidence>
<dbReference type="Proteomes" id="UP001321473">
    <property type="component" value="Unassembled WGS sequence"/>
</dbReference>
<gene>
    <name evidence="2" type="ORF">V5799_009843</name>
</gene>
<dbReference type="EMBL" id="JARKHS020005179">
    <property type="protein sequence ID" value="KAK8783792.1"/>
    <property type="molecule type" value="Genomic_DNA"/>
</dbReference>
<protein>
    <submittedName>
        <fullName evidence="2">Uncharacterized protein</fullName>
    </submittedName>
</protein>
<comment type="caution">
    <text evidence="2">The sequence shown here is derived from an EMBL/GenBank/DDBJ whole genome shotgun (WGS) entry which is preliminary data.</text>
</comment>
<proteinExistence type="predicted"/>
<keyword evidence="3" id="KW-1185">Reference proteome</keyword>
<evidence type="ECO:0000256" key="1">
    <source>
        <dbReference type="SAM" id="MobiDB-lite"/>
    </source>
</evidence>